<organism evidence="3 4">
    <name type="scientific">Paractinoplanes deccanensis</name>
    <dbReference type="NCBI Taxonomy" id="113561"/>
    <lineage>
        <taxon>Bacteria</taxon>
        <taxon>Bacillati</taxon>
        <taxon>Actinomycetota</taxon>
        <taxon>Actinomycetes</taxon>
        <taxon>Micromonosporales</taxon>
        <taxon>Micromonosporaceae</taxon>
        <taxon>Paractinoplanes</taxon>
    </lineage>
</organism>
<protein>
    <submittedName>
        <fullName evidence="3">Uncharacterized protein</fullName>
    </submittedName>
</protein>
<keyword evidence="2" id="KW-1133">Transmembrane helix</keyword>
<keyword evidence="2" id="KW-0812">Transmembrane</keyword>
<gene>
    <name evidence="3" type="ORF">Ade02nite_35190</name>
</gene>
<name>A0ABQ3Y4F4_9ACTN</name>
<evidence type="ECO:0000313" key="4">
    <source>
        <dbReference type="Proteomes" id="UP000609879"/>
    </source>
</evidence>
<keyword evidence="2" id="KW-0472">Membrane</keyword>
<proteinExistence type="predicted"/>
<feature type="transmembrane region" description="Helical" evidence="2">
    <location>
        <begin position="190"/>
        <end position="214"/>
    </location>
</feature>
<reference evidence="3 4" key="1">
    <citation type="submission" date="2021-01" db="EMBL/GenBank/DDBJ databases">
        <title>Whole genome shotgun sequence of Actinoplanes deccanensis NBRC 13994.</title>
        <authorList>
            <person name="Komaki H."/>
            <person name="Tamura T."/>
        </authorList>
    </citation>
    <scope>NUCLEOTIDE SEQUENCE [LARGE SCALE GENOMIC DNA]</scope>
    <source>
        <strain evidence="3 4">NBRC 13994</strain>
    </source>
</reference>
<feature type="transmembrane region" description="Helical" evidence="2">
    <location>
        <begin position="272"/>
        <end position="291"/>
    </location>
</feature>
<feature type="compositionally biased region" description="Polar residues" evidence="1">
    <location>
        <begin position="1"/>
        <end position="11"/>
    </location>
</feature>
<feature type="region of interest" description="Disordered" evidence="1">
    <location>
        <begin position="1"/>
        <end position="25"/>
    </location>
</feature>
<evidence type="ECO:0000256" key="1">
    <source>
        <dbReference type="SAM" id="MobiDB-lite"/>
    </source>
</evidence>
<sequence length="554" mass="58675">MDKSLTPSAERSTGPPHGLGPPAGVGWRVWREGALTRAKEIETLSAWLAADGVRDGDRVLLEAIGKHLAEARRAAESRSFSIWPGSRSGPLMERAASNLDAAEADLLALAPPSFVLSQMPGLLREVRTHLSPDDPRRQEFEVIARELGAGGPAPRDADLTLVETERGKIVSVVRAVRAAAMRERVRLRSFRSVVVVTGLLMALLAVGIALLGLLRPSALPLCFAPEQSGSVTVVCPTARSAPFIPEDFPPQRALPVRDVDAVTAETVRPLDLLVVELVGLAAAAVGAALALRGARGSSERYGLPIALAALKLPTGALTAFLGLLLLRGQFVPGLGALDAPAQILGWALVFGYGQQLFTRLVDREAQVAAAAAYDADVRQSRVAERRIVERRLSDQALEQVVGTVGETIKTALSGPTLVNFDGWIGIEITGEDGAPVPITDEQEVPLLPDHRYVAVVAIATEQPPGYASRLRITGGVEAHTAEFSVVLDSDDPASPKSSGLIAVPTRAGRAGVELPFETWPDGTPPWLWVRVAQRGRVVQNVELVGIAADADGRG</sequence>
<dbReference type="Proteomes" id="UP000609879">
    <property type="component" value="Unassembled WGS sequence"/>
</dbReference>
<keyword evidence="4" id="KW-1185">Reference proteome</keyword>
<feature type="transmembrane region" description="Helical" evidence="2">
    <location>
        <begin position="303"/>
        <end position="324"/>
    </location>
</feature>
<evidence type="ECO:0000313" key="3">
    <source>
        <dbReference type="EMBL" id="GID74878.1"/>
    </source>
</evidence>
<accession>A0ABQ3Y4F4</accession>
<dbReference type="EMBL" id="BOMI01000066">
    <property type="protein sequence ID" value="GID74878.1"/>
    <property type="molecule type" value="Genomic_DNA"/>
</dbReference>
<comment type="caution">
    <text evidence="3">The sequence shown here is derived from an EMBL/GenBank/DDBJ whole genome shotgun (WGS) entry which is preliminary data.</text>
</comment>
<dbReference type="RefSeq" id="WP_203764012.1">
    <property type="nucleotide sequence ID" value="NZ_BAAABO010000036.1"/>
</dbReference>
<evidence type="ECO:0000256" key="2">
    <source>
        <dbReference type="SAM" id="Phobius"/>
    </source>
</evidence>